<dbReference type="InterPro" id="IPR016024">
    <property type="entry name" value="ARM-type_fold"/>
</dbReference>
<evidence type="ECO:0008006" key="4">
    <source>
        <dbReference type="Google" id="ProtNLM"/>
    </source>
</evidence>
<dbReference type="InterPro" id="IPR007991">
    <property type="entry name" value="RNA_pol_I_trans_ini_fac_RRN3"/>
</dbReference>
<sequence length="691" mass="78504">MGVELTHQYTEYRAMEDQEEVEEGVILTDWDIVYHVRDALLSVKTELLIGGAMVGFAIPVALHLLDSQTVWFQTSKLFGFGFDSDFTQNQPMNTSKGQKGDRSSYHQLVAVLHHRDRSAPDKVALLLTSLKALSGAVSYINDIDHVSLLQSIFGMSMWNCVPDVMDALLELIICLAASNGKYVDLCLDMLVNNFMPPMESDMLRHPRGQTKKDQVLPRVHTGLEVIVDLVPLAALKLSTTVVQKRPMFFRKDFNMDRLKFRMEIYLKNMLMLEGGAIREFVGSSVLMEVVNMMLELDVAIGWDELLRDDPSKGIFTMELEDEEEEADDDGQANDVELPSTLTLRNLGKNVTADLLDSLMIQFFEHLEACADKKRLSEVFETLLSSFVATILNTYKSKFSQFAIFYACALDPENCGVKFAQTLGDMFISNFNPSVTRMSAVAYLASYLARGKFLSTAFVVNMLKRLVDWCLRYCEEQDRDMNPKAHQAFYSACQGIMYVLCFHMKSIMNVPTLKSQLLLMPIEPILRHKLGPLEVCLPSIVNEFLKQAKAAHLFTISKAFIFEDLLESDLSRDFGGLERLDMFFPFDPCLLKRCDRGFIRPNFIYWNHVKTTYDDDEEDSSDEDIADDFGVVNEENFMEEGIARSFDRDIDLDEFDFVMNKMSITPKNTSGFQFGGARMPSKIRPSTSPESM</sequence>
<dbReference type="PANTHER" id="PTHR12790:SF0">
    <property type="entry name" value="RNA POLYMERASE I-SPECIFIC TRANSCRIPTION INITIATION FACTOR RRN3-RELATED"/>
    <property type="match status" value="1"/>
</dbReference>
<name>A0A5N5MNP3_9ROSI</name>
<dbReference type="PANTHER" id="PTHR12790">
    <property type="entry name" value="TRANSCRIPTION INITIATION FACTOR IA RRN3"/>
    <property type="match status" value="1"/>
</dbReference>
<comment type="caution">
    <text evidence="2">The sequence shown here is derived from an EMBL/GenBank/DDBJ whole genome shotgun (WGS) entry which is preliminary data.</text>
</comment>
<dbReference type="GO" id="GO:0006361">
    <property type="term" value="P:transcription initiation at RNA polymerase I promoter"/>
    <property type="evidence" value="ECO:0007669"/>
    <property type="project" value="InterPro"/>
</dbReference>
<dbReference type="GO" id="GO:0001042">
    <property type="term" value="F:RNA polymerase I core binding"/>
    <property type="evidence" value="ECO:0007669"/>
    <property type="project" value="TreeGrafter"/>
</dbReference>
<accession>A0A5N5MNP3</accession>
<keyword evidence="3" id="KW-1185">Reference proteome</keyword>
<dbReference type="GO" id="GO:0005634">
    <property type="term" value="C:nucleus"/>
    <property type="evidence" value="ECO:0007669"/>
    <property type="project" value="TreeGrafter"/>
</dbReference>
<dbReference type="SUPFAM" id="SSF48371">
    <property type="entry name" value="ARM repeat"/>
    <property type="match status" value="1"/>
</dbReference>
<evidence type="ECO:0000256" key="1">
    <source>
        <dbReference type="ARBA" id="ARBA00010098"/>
    </source>
</evidence>
<dbReference type="Pfam" id="PF05327">
    <property type="entry name" value="RRN3"/>
    <property type="match status" value="1"/>
</dbReference>
<dbReference type="GO" id="GO:0001181">
    <property type="term" value="F:RNA polymerase I general transcription initiation factor activity"/>
    <property type="evidence" value="ECO:0007669"/>
    <property type="project" value="InterPro"/>
</dbReference>
<dbReference type="AlphaFoldDB" id="A0A5N5MNP3"/>
<gene>
    <name evidence="2" type="ORF">DKX38_007581</name>
</gene>
<evidence type="ECO:0000313" key="3">
    <source>
        <dbReference type="Proteomes" id="UP000326939"/>
    </source>
</evidence>
<protein>
    <recommendedName>
        <fullName evidence="4">RNA polymerase I-specific transcription initiation factor RRN3</fullName>
    </recommendedName>
</protein>
<dbReference type="Proteomes" id="UP000326939">
    <property type="component" value="Chromosome 5"/>
</dbReference>
<organism evidence="2 3">
    <name type="scientific">Salix brachista</name>
    <dbReference type="NCBI Taxonomy" id="2182728"/>
    <lineage>
        <taxon>Eukaryota</taxon>
        <taxon>Viridiplantae</taxon>
        <taxon>Streptophyta</taxon>
        <taxon>Embryophyta</taxon>
        <taxon>Tracheophyta</taxon>
        <taxon>Spermatophyta</taxon>
        <taxon>Magnoliopsida</taxon>
        <taxon>eudicotyledons</taxon>
        <taxon>Gunneridae</taxon>
        <taxon>Pentapetalae</taxon>
        <taxon>rosids</taxon>
        <taxon>fabids</taxon>
        <taxon>Malpighiales</taxon>
        <taxon>Salicaceae</taxon>
        <taxon>Saliceae</taxon>
        <taxon>Salix</taxon>
    </lineage>
</organism>
<reference evidence="3" key="1">
    <citation type="journal article" date="2019" name="Gigascience">
        <title>De novo genome assembly of the endangered Acer yangbiense, a plant species with extremely small populations endemic to Yunnan Province, China.</title>
        <authorList>
            <person name="Yang J."/>
            <person name="Wariss H.M."/>
            <person name="Tao L."/>
            <person name="Zhang R."/>
            <person name="Yun Q."/>
            <person name="Hollingsworth P."/>
            <person name="Dao Z."/>
            <person name="Luo G."/>
            <person name="Guo H."/>
            <person name="Ma Y."/>
            <person name="Sun W."/>
        </authorList>
    </citation>
    <scope>NUCLEOTIDE SEQUENCE [LARGE SCALE GENOMIC DNA]</scope>
    <source>
        <strain evidence="3">cv. br00</strain>
    </source>
</reference>
<evidence type="ECO:0000313" key="2">
    <source>
        <dbReference type="EMBL" id="KAB5556672.1"/>
    </source>
</evidence>
<dbReference type="EMBL" id="VDCV01000005">
    <property type="protein sequence ID" value="KAB5556672.1"/>
    <property type="molecule type" value="Genomic_DNA"/>
</dbReference>
<proteinExistence type="inferred from homology"/>
<comment type="similarity">
    <text evidence="1">Belongs to the RRN3 family.</text>
</comment>